<dbReference type="EMBL" id="JAVHJL010000003">
    <property type="protein sequence ID" value="KAK6507385.1"/>
    <property type="molecule type" value="Genomic_DNA"/>
</dbReference>
<protein>
    <submittedName>
        <fullName evidence="2">Uncharacterized protein</fullName>
    </submittedName>
</protein>
<keyword evidence="3" id="KW-1185">Reference proteome</keyword>
<sequence length="69" mass="7282">MLTVVEMLRDVDRDGDGAGDGGSQMLLLCLLLCSVLPARPHAPPPLHPHSSFPIQCKVTGHGSPRSSLP</sequence>
<evidence type="ECO:0000256" key="1">
    <source>
        <dbReference type="SAM" id="MobiDB-lite"/>
    </source>
</evidence>
<evidence type="ECO:0000313" key="3">
    <source>
        <dbReference type="Proteomes" id="UP001370758"/>
    </source>
</evidence>
<organism evidence="2 3">
    <name type="scientific">Arthrobotrys musiformis</name>
    <dbReference type="NCBI Taxonomy" id="47236"/>
    <lineage>
        <taxon>Eukaryota</taxon>
        <taxon>Fungi</taxon>
        <taxon>Dikarya</taxon>
        <taxon>Ascomycota</taxon>
        <taxon>Pezizomycotina</taxon>
        <taxon>Orbiliomycetes</taxon>
        <taxon>Orbiliales</taxon>
        <taxon>Orbiliaceae</taxon>
        <taxon>Arthrobotrys</taxon>
    </lineage>
</organism>
<accession>A0AAV9WH02</accession>
<gene>
    <name evidence="2" type="ORF">TWF481_005820</name>
</gene>
<dbReference type="Proteomes" id="UP001370758">
    <property type="component" value="Unassembled WGS sequence"/>
</dbReference>
<proteinExistence type="predicted"/>
<reference evidence="2 3" key="1">
    <citation type="submission" date="2023-08" db="EMBL/GenBank/DDBJ databases">
        <authorList>
            <person name="Palmer J.M."/>
        </authorList>
    </citation>
    <scope>NUCLEOTIDE SEQUENCE [LARGE SCALE GENOMIC DNA]</scope>
    <source>
        <strain evidence="2 3">TWF481</strain>
    </source>
</reference>
<comment type="caution">
    <text evidence="2">The sequence shown here is derived from an EMBL/GenBank/DDBJ whole genome shotgun (WGS) entry which is preliminary data.</text>
</comment>
<name>A0AAV9WH02_9PEZI</name>
<evidence type="ECO:0000313" key="2">
    <source>
        <dbReference type="EMBL" id="KAK6507385.1"/>
    </source>
</evidence>
<feature type="region of interest" description="Disordered" evidence="1">
    <location>
        <begin position="49"/>
        <end position="69"/>
    </location>
</feature>
<dbReference type="AlphaFoldDB" id="A0AAV9WH02"/>